<evidence type="ECO:0000256" key="1">
    <source>
        <dbReference type="ARBA" id="ARBA00023125"/>
    </source>
</evidence>
<accession>M0M2B1</accession>
<organism evidence="3 4">
    <name type="scientific">Halobiforma nitratireducens JCM 10879</name>
    <dbReference type="NCBI Taxonomy" id="1227454"/>
    <lineage>
        <taxon>Archaea</taxon>
        <taxon>Methanobacteriati</taxon>
        <taxon>Methanobacteriota</taxon>
        <taxon>Stenosarchaea group</taxon>
        <taxon>Halobacteria</taxon>
        <taxon>Halobacteriales</taxon>
        <taxon>Natrialbaceae</taxon>
        <taxon>Halobiforma</taxon>
    </lineage>
</organism>
<dbReference type="InterPro" id="IPR012340">
    <property type="entry name" value="NA-bd_OB-fold"/>
</dbReference>
<reference evidence="3 4" key="1">
    <citation type="journal article" date="2014" name="PLoS Genet.">
        <title>Phylogenetically driven sequencing of extremely halophilic archaea reveals strategies for static and dynamic osmo-response.</title>
        <authorList>
            <person name="Becker E.A."/>
            <person name="Seitzer P.M."/>
            <person name="Tritt A."/>
            <person name="Larsen D."/>
            <person name="Krusor M."/>
            <person name="Yao A.I."/>
            <person name="Wu D."/>
            <person name="Madern D."/>
            <person name="Eisen J.A."/>
            <person name="Darling A.E."/>
            <person name="Facciotti M.T."/>
        </authorList>
    </citation>
    <scope>NUCLEOTIDE SEQUENCE [LARGE SCALE GENOMIC DNA]</scope>
    <source>
        <strain evidence="3 4">JCM 10879</strain>
    </source>
</reference>
<dbReference type="eggNOG" id="arCOG01510">
    <property type="taxonomic scope" value="Archaea"/>
</dbReference>
<name>M0M2B1_9EURY</name>
<dbReference type="PANTHER" id="PTHR13356:SF10">
    <property type="entry name" value="REPLICATION FACTOR-A PROTEIN 1"/>
    <property type="match status" value="1"/>
</dbReference>
<dbReference type="FunFam" id="2.40.50.140:FF:000301">
    <property type="entry name" value="Replication protein A"/>
    <property type="match status" value="1"/>
</dbReference>
<dbReference type="CDD" id="cd04491">
    <property type="entry name" value="SoSSB_OBF"/>
    <property type="match status" value="2"/>
</dbReference>
<proteinExistence type="predicted"/>
<keyword evidence="4" id="KW-1185">Reference proteome</keyword>
<dbReference type="GO" id="GO:0000724">
    <property type="term" value="P:double-strand break repair via homologous recombination"/>
    <property type="evidence" value="ECO:0007669"/>
    <property type="project" value="TreeGrafter"/>
</dbReference>
<dbReference type="Proteomes" id="UP000011607">
    <property type="component" value="Unassembled WGS sequence"/>
</dbReference>
<dbReference type="PANTHER" id="PTHR13356">
    <property type="entry name" value="OB FOLD NUCLEIC ACID BINDING PROTEIN-RELATED"/>
    <property type="match status" value="1"/>
</dbReference>
<evidence type="ECO:0000256" key="2">
    <source>
        <dbReference type="SAM" id="MobiDB-lite"/>
    </source>
</evidence>
<dbReference type="AlphaFoldDB" id="M0M2B1"/>
<evidence type="ECO:0000313" key="4">
    <source>
        <dbReference type="Proteomes" id="UP000011607"/>
    </source>
</evidence>
<dbReference type="GO" id="GO:0010212">
    <property type="term" value="P:response to ionizing radiation"/>
    <property type="evidence" value="ECO:0007669"/>
    <property type="project" value="TreeGrafter"/>
</dbReference>
<dbReference type="EMBL" id="AOMA01000082">
    <property type="protein sequence ID" value="EMA39503.1"/>
    <property type="molecule type" value="Genomic_DNA"/>
</dbReference>
<dbReference type="OrthoDB" id="335252at2157"/>
<protein>
    <submittedName>
        <fullName evidence="3">Replication factor A</fullName>
    </submittedName>
</protein>
<keyword evidence="1" id="KW-0238">DNA-binding</keyword>
<dbReference type="STRING" id="1227454.C446_08651"/>
<dbReference type="GO" id="GO:0003677">
    <property type="term" value="F:DNA binding"/>
    <property type="evidence" value="ECO:0007669"/>
    <property type="project" value="UniProtKB-KW"/>
</dbReference>
<evidence type="ECO:0000313" key="3">
    <source>
        <dbReference type="EMBL" id="EMA39503.1"/>
    </source>
</evidence>
<dbReference type="NCBIfam" id="NF005554">
    <property type="entry name" value="PRK07218.1"/>
    <property type="match status" value="1"/>
</dbReference>
<feature type="region of interest" description="Disordered" evidence="2">
    <location>
        <begin position="40"/>
        <end position="67"/>
    </location>
</feature>
<dbReference type="Gene3D" id="2.40.50.140">
    <property type="entry name" value="Nucleic acid-binding proteins"/>
    <property type="match status" value="3"/>
</dbReference>
<dbReference type="SUPFAM" id="SSF50249">
    <property type="entry name" value="Nucleic acid-binding proteins"/>
    <property type="match status" value="3"/>
</dbReference>
<comment type="caution">
    <text evidence="3">The sequence shown here is derived from an EMBL/GenBank/DDBJ whole genome shotgun (WGS) entry which is preliminary data.</text>
</comment>
<dbReference type="PATRIC" id="fig|1227454.3.peg.1750"/>
<gene>
    <name evidence="3" type="ORF">C446_08651</name>
</gene>
<dbReference type="InterPro" id="IPR051231">
    <property type="entry name" value="SOSS-B"/>
</dbReference>
<sequence length="442" mass="47700">MELEAHAEELASDLGVDKEEVKSDLQNLVEYSVPIDEAKGSLRRKYGDGSGGSGTPESKDIAEVSPDDGSVTVTGVVLTAGKRSIRYQGDDHVIVEGRLADETGVVDYTSWEDFGLSPGDTITAGNASVREWDGEPELNLGESTSLSVETESLEVSAETESLEVSAEIGGDADLADLQTGDRAVSIEVAVLECERRTIDGRDGETEILSGVFGDESGRLPFTNWDPAPEIEEGNTVRIENAYVQEFRGVPEVNVSEFSTVTDLDREIEVGADATTMDVGEAVRTGGIYDVEVVGNVIAVRDGSGLIQRCPECYRVVQKGQCRTHGDVEGIDDLRVKAILDDGTGTLTAVLDDELTEQVYGGTLEDALEQAREAMDQEVVADRIHERIVGREYRVRGHLSVDEYGANLDAETFAESDDDPERRAHAFLESIDTEADDGEEVTA</sequence>
<dbReference type="RefSeq" id="WP_006672659.1">
    <property type="nucleotide sequence ID" value="NZ_AOMA01000082.1"/>
</dbReference>